<reference evidence="7" key="1">
    <citation type="submission" date="2023-04" db="EMBL/GenBank/DDBJ databases">
        <authorList>
            <person name="Vijverberg K."/>
            <person name="Xiong W."/>
            <person name="Schranz E."/>
        </authorList>
    </citation>
    <scope>NUCLEOTIDE SEQUENCE</scope>
</reference>
<dbReference type="InterPro" id="IPR036879">
    <property type="entry name" value="TF_MADSbox_sf"/>
</dbReference>
<keyword evidence="2" id="KW-0805">Transcription regulation</keyword>
<dbReference type="GO" id="GO:0000987">
    <property type="term" value="F:cis-regulatory region sequence-specific DNA binding"/>
    <property type="evidence" value="ECO:0007669"/>
    <property type="project" value="InterPro"/>
</dbReference>
<dbReference type="SMART" id="SM00432">
    <property type="entry name" value="MADS"/>
    <property type="match status" value="1"/>
</dbReference>
<evidence type="ECO:0000259" key="6">
    <source>
        <dbReference type="PROSITE" id="PS50066"/>
    </source>
</evidence>
<accession>A0AA36EP35</accession>
<organism evidence="7 8">
    <name type="scientific">Lactuca saligna</name>
    <name type="common">Willowleaf lettuce</name>
    <dbReference type="NCBI Taxonomy" id="75948"/>
    <lineage>
        <taxon>Eukaryota</taxon>
        <taxon>Viridiplantae</taxon>
        <taxon>Streptophyta</taxon>
        <taxon>Embryophyta</taxon>
        <taxon>Tracheophyta</taxon>
        <taxon>Spermatophyta</taxon>
        <taxon>Magnoliopsida</taxon>
        <taxon>eudicotyledons</taxon>
        <taxon>Gunneridae</taxon>
        <taxon>Pentapetalae</taxon>
        <taxon>asterids</taxon>
        <taxon>campanulids</taxon>
        <taxon>Asterales</taxon>
        <taxon>Asteraceae</taxon>
        <taxon>Cichorioideae</taxon>
        <taxon>Cichorieae</taxon>
        <taxon>Lactucinae</taxon>
        <taxon>Lactuca</taxon>
    </lineage>
</organism>
<dbReference type="EMBL" id="OX465085">
    <property type="protein sequence ID" value="CAI9302623.1"/>
    <property type="molecule type" value="Genomic_DNA"/>
</dbReference>
<dbReference type="SUPFAM" id="SSF55455">
    <property type="entry name" value="SRF-like"/>
    <property type="match status" value="1"/>
</dbReference>
<dbReference type="PROSITE" id="PS50066">
    <property type="entry name" value="MADS_BOX_2"/>
    <property type="match status" value="1"/>
</dbReference>
<keyword evidence="4" id="KW-0804">Transcription</keyword>
<proteinExistence type="predicted"/>
<keyword evidence="5" id="KW-0539">Nucleus</keyword>
<dbReference type="InterPro" id="IPR002100">
    <property type="entry name" value="TF_MADSbox"/>
</dbReference>
<dbReference type="CDD" id="cd00266">
    <property type="entry name" value="MADS_SRF_like"/>
    <property type="match status" value="1"/>
</dbReference>
<dbReference type="GO" id="GO:0000981">
    <property type="term" value="F:DNA-binding transcription factor activity, RNA polymerase II-specific"/>
    <property type="evidence" value="ECO:0007669"/>
    <property type="project" value="InterPro"/>
</dbReference>
<evidence type="ECO:0000256" key="3">
    <source>
        <dbReference type="ARBA" id="ARBA00023125"/>
    </source>
</evidence>
<name>A0AA36EP35_LACSI</name>
<dbReference type="InterPro" id="IPR033897">
    <property type="entry name" value="SRF-like_MADS-box"/>
</dbReference>
<protein>
    <recommendedName>
        <fullName evidence="6">MADS-box domain-containing protein</fullName>
    </recommendedName>
</protein>
<dbReference type="GO" id="GO:0005634">
    <property type="term" value="C:nucleus"/>
    <property type="evidence" value="ECO:0007669"/>
    <property type="project" value="UniProtKB-SubCell"/>
</dbReference>
<dbReference type="AlphaFoldDB" id="A0AA36EP35"/>
<evidence type="ECO:0000256" key="4">
    <source>
        <dbReference type="ARBA" id="ARBA00023163"/>
    </source>
</evidence>
<sequence length="273" mass="31742">MGRAKIEMKYITKEKTRNTTYEKRKQGMIKKAQELKTLCDIDTAMIIIPPNSNKPEIWPQDPDQVKKSIASYKSKEENRKKHYGLKEYFEERKKKVEGELEKARKRNMEVKYPTWFDELDGLSEVQLRHFAMGLENKEKSVRDYLELQKRMKFEHVDYYQYGSSTHSHMGFNQVQMVNQNHYFMNHGVGWFDGAPTTSFVPLKSEVGGFGYPMFEGGMVIGNSNPWMFQTPVVVQGGVMPLMPELAVPEYDSQVNVGVGDNFVMDDYRGRYLG</sequence>
<feature type="domain" description="MADS-box" evidence="6">
    <location>
        <begin position="1"/>
        <end position="48"/>
    </location>
</feature>
<dbReference type="Proteomes" id="UP001177003">
    <property type="component" value="Chromosome 9"/>
</dbReference>
<dbReference type="Pfam" id="PF00319">
    <property type="entry name" value="SRF-TF"/>
    <property type="match status" value="1"/>
</dbReference>
<keyword evidence="8" id="KW-1185">Reference proteome</keyword>
<dbReference type="GO" id="GO:0045944">
    <property type="term" value="P:positive regulation of transcription by RNA polymerase II"/>
    <property type="evidence" value="ECO:0007669"/>
    <property type="project" value="InterPro"/>
</dbReference>
<evidence type="ECO:0000256" key="5">
    <source>
        <dbReference type="ARBA" id="ARBA00023242"/>
    </source>
</evidence>
<dbReference type="PRINTS" id="PR00404">
    <property type="entry name" value="MADSDOMAIN"/>
</dbReference>
<dbReference type="PANTHER" id="PTHR48019">
    <property type="entry name" value="SERUM RESPONSE FACTOR HOMOLOG"/>
    <property type="match status" value="1"/>
</dbReference>
<comment type="subcellular location">
    <subcellularLocation>
        <location evidence="1">Nucleus</location>
    </subcellularLocation>
</comment>
<dbReference type="GO" id="GO:0046983">
    <property type="term" value="F:protein dimerization activity"/>
    <property type="evidence" value="ECO:0007669"/>
    <property type="project" value="InterPro"/>
</dbReference>
<evidence type="ECO:0000313" key="8">
    <source>
        <dbReference type="Proteomes" id="UP001177003"/>
    </source>
</evidence>
<evidence type="ECO:0000313" key="7">
    <source>
        <dbReference type="EMBL" id="CAI9302623.1"/>
    </source>
</evidence>
<evidence type="ECO:0000256" key="2">
    <source>
        <dbReference type="ARBA" id="ARBA00023015"/>
    </source>
</evidence>
<dbReference type="InterPro" id="IPR050142">
    <property type="entry name" value="MADS-box/MEF2_TF"/>
</dbReference>
<keyword evidence="3" id="KW-0238">DNA-binding</keyword>
<gene>
    <name evidence="7" type="ORF">LSALG_LOCUS41103</name>
</gene>
<dbReference type="Gene3D" id="3.40.1810.10">
    <property type="entry name" value="Transcription factor, MADS-box"/>
    <property type="match status" value="1"/>
</dbReference>
<evidence type="ECO:0000256" key="1">
    <source>
        <dbReference type="ARBA" id="ARBA00004123"/>
    </source>
</evidence>